<evidence type="ECO:0000313" key="2">
    <source>
        <dbReference type="EMBL" id="ABK16986.1"/>
    </source>
</evidence>
<dbReference type="InParanoid" id="A0LHT4"/>
<evidence type="ECO:0000256" key="1">
    <source>
        <dbReference type="SAM" id="MobiDB-lite"/>
    </source>
</evidence>
<accession>A0LHT4</accession>
<dbReference type="STRING" id="335543.Sfum_1294"/>
<protein>
    <submittedName>
        <fullName evidence="2">Uncharacterized protein</fullName>
    </submittedName>
</protein>
<keyword evidence="3" id="KW-1185">Reference proteome</keyword>
<gene>
    <name evidence="2" type="ordered locus">Sfum_1294</name>
</gene>
<dbReference type="AlphaFoldDB" id="A0LHT4"/>
<dbReference type="KEGG" id="sfu:Sfum_1294"/>
<dbReference type="EMBL" id="CP000478">
    <property type="protein sequence ID" value="ABK16986.1"/>
    <property type="molecule type" value="Genomic_DNA"/>
</dbReference>
<feature type="region of interest" description="Disordered" evidence="1">
    <location>
        <begin position="1"/>
        <end position="20"/>
    </location>
</feature>
<sequence>MNNNNRKRRAAEQGTNMPSGDKSCYTCIVKEVQHIPNGSLRHFDKSIETQWGIMATQKHNGTAGKPPHRGVDRSRAARIATQTPGPALRTGRVVGRLACTDVCTAFF</sequence>
<reference evidence="2 3" key="1">
    <citation type="submission" date="2006-10" db="EMBL/GenBank/DDBJ databases">
        <title>Complete sequence of Syntrophobacter fumaroxidans MPOB.</title>
        <authorList>
            <consortium name="US DOE Joint Genome Institute"/>
            <person name="Copeland A."/>
            <person name="Lucas S."/>
            <person name="Lapidus A."/>
            <person name="Barry K."/>
            <person name="Detter J.C."/>
            <person name="Glavina del Rio T."/>
            <person name="Hammon N."/>
            <person name="Israni S."/>
            <person name="Pitluck S."/>
            <person name="Goltsman E.G."/>
            <person name="Martinez M."/>
            <person name="Schmutz J."/>
            <person name="Larimer F."/>
            <person name="Land M."/>
            <person name="Hauser L."/>
            <person name="Kyrpides N."/>
            <person name="Kim E."/>
            <person name="Boone D.R."/>
            <person name="Brockman F."/>
            <person name="Culley D."/>
            <person name="Ferry J."/>
            <person name="Gunsalus R."/>
            <person name="McInerney M.J."/>
            <person name="Morrison M."/>
            <person name="Plugge C."/>
            <person name="Rohlin L."/>
            <person name="Scholten J."/>
            <person name="Sieber J."/>
            <person name="Stams A.J.M."/>
            <person name="Worm P."/>
            <person name="Henstra A.M."/>
            <person name="Richardson P."/>
        </authorList>
    </citation>
    <scope>NUCLEOTIDE SEQUENCE [LARGE SCALE GENOMIC DNA]</scope>
    <source>
        <strain evidence="3">DSM 10017 / MPOB</strain>
    </source>
</reference>
<name>A0LHT4_SYNFM</name>
<proteinExistence type="predicted"/>
<evidence type="ECO:0000313" key="3">
    <source>
        <dbReference type="Proteomes" id="UP000001784"/>
    </source>
</evidence>
<organism evidence="2 3">
    <name type="scientific">Syntrophobacter fumaroxidans (strain DSM 10017 / MPOB)</name>
    <dbReference type="NCBI Taxonomy" id="335543"/>
    <lineage>
        <taxon>Bacteria</taxon>
        <taxon>Pseudomonadati</taxon>
        <taxon>Thermodesulfobacteriota</taxon>
        <taxon>Syntrophobacteria</taxon>
        <taxon>Syntrophobacterales</taxon>
        <taxon>Syntrophobacteraceae</taxon>
        <taxon>Syntrophobacter</taxon>
    </lineage>
</organism>
<dbReference type="HOGENOM" id="CLU_2208755_0_0_7"/>
<dbReference type="Proteomes" id="UP000001784">
    <property type="component" value="Chromosome"/>
</dbReference>